<feature type="region of interest" description="Disordered" evidence="1">
    <location>
        <begin position="1"/>
        <end position="119"/>
    </location>
</feature>
<accession>A0A117J4H5</accession>
<dbReference type="OrthoDB" id="3186394at2"/>
<comment type="caution">
    <text evidence="3">The sequence shown here is derived from an EMBL/GenBank/DDBJ whole genome shotgun (WGS) entry which is preliminary data.</text>
</comment>
<reference evidence="3 4" key="1">
    <citation type="submission" date="2015-12" db="EMBL/GenBank/DDBJ databases">
        <title>Draft Genome Sequence of Olsenella scatoligenes SK9K4T; a Producer of 3-Methylindole- (skatole) and 4-Methylphenol- (p-cresol) Isolated from Pig Feces.</title>
        <authorList>
            <person name="Li X."/>
            <person name="Borg B."/>
            <person name="Canibe N."/>
        </authorList>
    </citation>
    <scope>NUCLEOTIDE SEQUENCE [LARGE SCALE GENOMIC DNA]</scope>
    <source>
        <strain evidence="3 4">SK9K4</strain>
    </source>
</reference>
<dbReference type="RefSeq" id="WP_059052665.1">
    <property type="nucleotide sequence ID" value="NZ_LOJF01000001.1"/>
</dbReference>
<dbReference type="EMBL" id="LOJF01000001">
    <property type="protein sequence ID" value="KUH58917.1"/>
    <property type="molecule type" value="Genomic_DNA"/>
</dbReference>
<evidence type="ECO:0000256" key="1">
    <source>
        <dbReference type="SAM" id="MobiDB-lite"/>
    </source>
</evidence>
<evidence type="ECO:0000256" key="2">
    <source>
        <dbReference type="SAM" id="Phobius"/>
    </source>
</evidence>
<dbReference type="AlphaFoldDB" id="A0A117J4H5"/>
<keyword evidence="4" id="KW-1185">Reference proteome</keyword>
<feature type="region of interest" description="Disordered" evidence="1">
    <location>
        <begin position="236"/>
        <end position="255"/>
    </location>
</feature>
<sequence length="255" mass="27950">MSLRDTIDGARKEAQEAGGLSGNVKPAADAAKAEKPERGAKAEKSGKDEAEKRDPMTTRSYRSSAAGAKPSREAASTVRAASSGSSAGMGGMGGGLFGGGNSPAQKEARKEEKRKQREEEDFRQRGYDLILRTNEEYRRTDRTWWILIGVGFGMTIVSLILVWAFPADSTDYQTVVGIASVASLVLAYGLIIGAFVYDWRVRRPVRKATERKVAGYSDKKLAELFEAERRRENAAQAARQAEKEAAKERRTNKKK</sequence>
<evidence type="ECO:0000313" key="3">
    <source>
        <dbReference type="EMBL" id="KUH58917.1"/>
    </source>
</evidence>
<proteinExistence type="predicted"/>
<feature type="compositionally biased region" description="Basic and acidic residues" evidence="1">
    <location>
        <begin position="1"/>
        <end position="15"/>
    </location>
</feature>
<feature type="compositionally biased region" description="Basic and acidic residues" evidence="1">
    <location>
        <begin position="106"/>
        <end position="119"/>
    </location>
</feature>
<dbReference type="STRING" id="1299998.AUL39_00785"/>
<feature type="compositionally biased region" description="Gly residues" evidence="1">
    <location>
        <begin position="87"/>
        <end position="101"/>
    </location>
</feature>
<evidence type="ECO:0000313" key="4">
    <source>
        <dbReference type="Proteomes" id="UP000054078"/>
    </source>
</evidence>
<feature type="compositionally biased region" description="Basic and acidic residues" evidence="1">
    <location>
        <begin position="31"/>
        <end position="56"/>
    </location>
</feature>
<feature type="transmembrane region" description="Helical" evidence="2">
    <location>
        <begin position="177"/>
        <end position="197"/>
    </location>
</feature>
<dbReference type="Proteomes" id="UP000054078">
    <property type="component" value="Unassembled WGS sequence"/>
</dbReference>
<keyword evidence="2" id="KW-0812">Transmembrane</keyword>
<gene>
    <name evidence="3" type="ORF">AUL39_00785</name>
</gene>
<name>A0A117J4H5_TRASO</name>
<keyword evidence="2" id="KW-0472">Membrane</keyword>
<organism evidence="3 4">
    <name type="scientific">Tractidigestivibacter scatoligenes</name>
    <name type="common">Olsenella scatoligenes</name>
    <dbReference type="NCBI Taxonomy" id="1299998"/>
    <lineage>
        <taxon>Bacteria</taxon>
        <taxon>Bacillati</taxon>
        <taxon>Actinomycetota</taxon>
        <taxon>Coriobacteriia</taxon>
        <taxon>Coriobacteriales</taxon>
        <taxon>Atopobiaceae</taxon>
        <taxon>Tractidigestivibacter</taxon>
    </lineage>
</organism>
<keyword evidence="2" id="KW-1133">Transmembrane helix</keyword>
<feature type="transmembrane region" description="Helical" evidence="2">
    <location>
        <begin position="144"/>
        <end position="165"/>
    </location>
</feature>
<feature type="compositionally biased region" description="Basic and acidic residues" evidence="1">
    <location>
        <begin position="240"/>
        <end position="249"/>
    </location>
</feature>
<feature type="compositionally biased region" description="Low complexity" evidence="1">
    <location>
        <begin position="74"/>
        <end position="86"/>
    </location>
</feature>
<protein>
    <submittedName>
        <fullName evidence="3">Uncharacterized protein</fullName>
    </submittedName>
</protein>